<dbReference type="InParanoid" id="A0A1E7F0M3"/>
<name>A0A1E7F0M3_9STRA</name>
<keyword evidence="2" id="KW-0472">Membrane</keyword>
<evidence type="ECO:0000313" key="4">
    <source>
        <dbReference type="Proteomes" id="UP000095751"/>
    </source>
</evidence>
<dbReference type="KEGG" id="fcy:FRACYDRAFT_244864"/>
<evidence type="ECO:0000256" key="2">
    <source>
        <dbReference type="SAM" id="Phobius"/>
    </source>
</evidence>
<evidence type="ECO:0000313" key="3">
    <source>
        <dbReference type="EMBL" id="OEU11741.1"/>
    </source>
</evidence>
<keyword evidence="4" id="KW-1185">Reference proteome</keyword>
<feature type="compositionally biased region" description="Low complexity" evidence="1">
    <location>
        <begin position="411"/>
        <end position="429"/>
    </location>
</feature>
<keyword evidence="2" id="KW-0812">Transmembrane</keyword>
<dbReference type="OrthoDB" id="10667551at2759"/>
<feature type="compositionally biased region" description="Polar residues" evidence="1">
    <location>
        <begin position="852"/>
        <end position="872"/>
    </location>
</feature>
<dbReference type="AlphaFoldDB" id="A0A1E7F0M3"/>
<feature type="compositionally biased region" description="Polar residues" evidence="1">
    <location>
        <begin position="380"/>
        <end position="408"/>
    </location>
</feature>
<keyword evidence="2" id="KW-1133">Transmembrane helix</keyword>
<protein>
    <submittedName>
        <fullName evidence="3">Uncharacterized protein</fullName>
    </submittedName>
</protein>
<feature type="transmembrane region" description="Helical" evidence="2">
    <location>
        <begin position="128"/>
        <end position="150"/>
    </location>
</feature>
<feature type="region of interest" description="Disordered" evidence="1">
    <location>
        <begin position="46"/>
        <end position="120"/>
    </location>
</feature>
<feature type="region of interest" description="Disordered" evidence="1">
    <location>
        <begin position="775"/>
        <end position="910"/>
    </location>
</feature>
<feature type="compositionally biased region" description="Polar residues" evidence="1">
    <location>
        <begin position="110"/>
        <end position="120"/>
    </location>
</feature>
<sequence length="1039" mass="113726">MSISHRIIREEAVAEEERLPGNVLGNNHDGDGDEIIIERRRSILSGGSSSSVEEEELKIPDENDDVIVGTRTSPLQLPSEFDSGTSSSRGSSCSKITDDGLPSTTTTTTRNKNNCTSASSTTNKRHTFLLLVALTATVMMTTMMIMTVLLSSSSSSLSVPLPTKIYPSLKKQQTILLPKNNLNSVKDLNKKNDQYQHQFRKMHRFLQEENDNEVMPTITIVVPPGVNSSNTSALNEITASTFINGSDITVNDTVYTVSSTIENGNGTTELIPNDPEPPIELSDITNATLLPNSTLLPTIVVPPTLSPTTPSPTILQPNITLINNTLTPTIVLEPTDPPTSFPSMPPTVSFQPTISSEPTDTPSISLQPTGRPSDPPTVRPTFTSAPSISYAPSSTPSNLPTTKPTNIPSDVPTESPTISSVPSSVPTASHEPSVSLLPSIESAAMLRPMHISEFDIVMILTNVPSNLTSENVPSNLTLEEIEIWQDVTSRHLFQYYEEIEKTFSDWPIHIIDVQTTLQDQTVEITSTEELMRVDSTIDNDNDSIGLLPPVAPPLIEAATAMKETMTLNITYSQNVTYSTYESNFTERELYDWLFVIPYQTDPFTYTIDLVYAMNWSTFVLVYYVTPGQQESPAPTPAPIEKEDDTNWATTIAISGSIILAACLIVAFLLWERVHKSDPNGMMFANHRGDASTTSSIGGIPRHHRRFESTAGIQGDLAAMSERDIGGLPMEMYSINRHNNNFNKNSILTGGGESNNSNNSDGEEIINTSIRSAPIMSTIRRSEEQQRLGRRGVLTPNSNTSTHSSFISRTNHTHTSGITNSSSSSSKTMGERSVDNDGYDPSRSSPGIPKQIPISNRNDSNQSSGGRLSSGSYNSVNNRNNSNNRLHSLPPLPPPPRPFEQFDYGDGTNTIPAAHFLRPSVRRSPFGMRVSSITDSTITDFSYLSDAFRMDREYSDPLNDAPELPTISDHGFHHELPSEAFASPLHIPDEESMRADYTPPESPIPAIFDLTSIPINDKTPLPPIDEPVMAGFDMTIQDIE</sequence>
<proteinExistence type="predicted"/>
<accession>A0A1E7F0M3</accession>
<feature type="compositionally biased region" description="Polar residues" evidence="1">
    <location>
        <begin position="346"/>
        <end position="370"/>
    </location>
</feature>
<feature type="compositionally biased region" description="Low complexity" evidence="1">
    <location>
        <begin position="79"/>
        <end position="94"/>
    </location>
</feature>
<feature type="compositionally biased region" description="Polar residues" evidence="1">
    <location>
        <begin position="794"/>
        <end position="808"/>
    </location>
</feature>
<dbReference type="Proteomes" id="UP000095751">
    <property type="component" value="Unassembled WGS sequence"/>
</dbReference>
<feature type="compositionally biased region" description="Low complexity" evidence="1">
    <location>
        <begin position="873"/>
        <end position="888"/>
    </location>
</feature>
<feature type="compositionally biased region" description="Pro residues" evidence="1">
    <location>
        <begin position="335"/>
        <end position="345"/>
    </location>
</feature>
<dbReference type="EMBL" id="KV784366">
    <property type="protein sequence ID" value="OEU11741.1"/>
    <property type="molecule type" value="Genomic_DNA"/>
</dbReference>
<gene>
    <name evidence="3" type="ORF">FRACYDRAFT_244864</name>
</gene>
<reference evidence="3 4" key="1">
    <citation type="submission" date="2016-09" db="EMBL/GenBank/DDBJ databases">
        <title>Extensive genetic diversity and differential bi-allelic expression allows diatom success in the polar Southern Ocean.</title>
        <authorList>
            <consortium name="DOE Joint Genome Institute"/>
            <person name="Mock T."/>
            <person name="Otillar R.P."/>
            <person name="Strauss J."/>
            <person name="Dupont C."/>
            <person name="Frickenhaus S."/>
            <person name="Maumus F."/>
            <person name="Mcmullan M."/>
            <person name="Sanges R."/>
            <person name="Schmutz J."/>
            <person name="Toseland A."/>
            <person name="Valas R."/>
            <person name="Veluchamy A."/>
            <person name="Ward B.J."/>
            <person name="Allen A."/>
            <person name="Barry K."/>
            <person name="Falciatore A."/>
            <person name="Ferrante M."/>
            <person name="Fortunato A.E."/>
            <person name="Gloeckner G."/>
            <person name="Gruber A."/>
            <person name="Hipkin R."/>
            <person name="Janech M."/>
            <person name="Kroth P."/>
            <person name="Leese F."/>
            <person name="Lindquist E."/>
            <person name="Lyon B.R."/>
            <person name="Martin J."/>
            <person name="Mayer C."/>
            <person name="Parker M."/>
            <person name="Quesneville H."/>
            <person name="Raymond J."/>
            <person name="Uhlig C."/>
            <person name="Valentin K.U."/>
            <person name="Worden A.Z."/>
            <person name="Armbrust E.V."/>
            <person name="Bowler C."/>
            <person name="Green B."/>
            <person name="Moulton V."/>
            <person name="Van Oosterhout C."/>
            <person name="Grigoriev I."/>
        </authorList>
    </citation>
    <scope>NUCLEOTIDE SEQUENCE [LARGE SCALE GENOMIC DNA]</scope>
    <source>
        <strain evidence="3 4">CCMP1102</strain>
    </source>
</reference>
<feature type="compositionally biased region" description="Low complexity" evidence="1">
    <location>
        <begin position="812"/>
        <end position="827"/>
    </location>
</feature>
<evidence type="ECO:0000256" key="1">
    <source>
        <dbReference type="SAM" id="MobiDB-lite"/>
    </source>
</evidence>
<organism evidence="3 4">
    <name type="scientific">Fragilariopsis cylindrus CCMP1102</name>
    <dbReference type="NCBI Taxonomy" id="635003"/>
    <lineage>
        <taxon>Eukaryota</taxon>
        <taxon>Sar</taxon>
        <taxon>Stramenopiles</taxon>
        <taxon>Ochrophyta</taxon>
        <taxon>Bacillariophyta</taxon>
        <taxon>Bacillariophyceae</taxon>
        <taxon>Bacillariophycidae</taxon>
        <taxon>Bacillariales</taxon>
        <taxon>Bacillariaceae</taxon>
        <taxon>Fragilariopsis</taxon>
    </lineage>
</organism>
<feature type="region of interest" description="Disordered" evidence="1">
    <location>
        <begin position="330"/>
        <end position="432"/>
    </location>
</feature>